<protein>
    <recommendedName>
        <fullName evidence="5">Zn(2)-C6 fungal-type domain-containing protein</fullName>
    </recommendedName>
</protein>
<evidence type="ECO:0000313" key="6">
    <source>
        <dbReference type="EMBL" id="KAF2719718.1"/>
    </source>
</evidence>
<dbReference type="Proteomes" id="UP000799441">
    <property type="component" value="Unassembled WGS sequence"/>
</dbReference>
<feature type="region of interest" description="Disordered" evidence="4">
    <location>
        <begin position="1"/>
        <end position="38"/>
    </location>
</feature>
<evidence type="ECO:0000256" key="4">
    <source>
        <dbReference type="SAM" id="MobiDB-lite"/>
    </source>
</evidence>
<dbReference type="OrthoDB" id="2110361at2759"/>
<dbReference type="SMART" id="SM00906">
    <property type="entry name" value="Fungal_trans"/>
    <property type="match status" value="1"/>
</dbReference>
<feature type="region of interest" description="Disordered" evidence="4">
    <location>
        <begin position="671"/>
        <end position="755"/>
    </location>
</feature>
<dbReference type="GO" id="GO:0006351">
    <property type="term" value="P:DNA-templated transcription"/>
    <property type="evidence" value="ECO:0007669"/>
    <property type="project" value="InterPro"/>
</dbReference>
<dbReference type="PANTHER" id="PTHR46910">
    <property type="entry name" value="TRANSCRIPTION FACTOR PDR1"/>
    <property type="match status" value="1"/>
</dbReference>
<dbReference type="PROSITE" id="PS50048">
    <property type="entry name" value="ZN2_CY6_FUNGAL_2"/>
    <property type="match status" value="1"/>
</dbReference>
<feature type="compositionally biased region" description="Polar residues" evidence="4">
    <location>
        <begin position="1"/>
        <end position="22"/>
    </location>
</feature>
<dbReference type="SUPFAM" id="SSF57701">
    <property type="entry name" value="Zn2/Cys6 DNA-binding domain"/>
    <property type="match status" value="1"/>
</dbReference>
<dbReference type="InterPro" id="IPR001138">
    <property type="entry name" value="Zn2Cys6_DnaBD"/>
</dbReference>
<dbReference type="InterPro" id="IPR050987">
    <property type="entry name" value="AtrR-like"/>
</dbReference>
<evidence type="ECO:0000256" key="1">
    <source>
        <dbReference type="ARBA" id="ARBA00022723"/>
    </source>
</evidence>
<dbReference type="GO" id="GO:0003677">
    <property type="term" value="F:DNA binding"/>
    <property type="evidence" value="ECO:0007669"/>
    <property type="project" value="InterPro"/>
</dbReference>
<name>A0A9P4Q356_9PEZI</name>
<feature type="compositionally biased region" description="Low complexity" evidence="4">
    <location>
        <begin position="732"/>
        <end position="747"/>
    </location>
</feature>
<dbReference type="CDD" id="cd00067">
    <property type="entry name" value="GAL4"/>
    <property type="match status" value="1"/>
</dbReference>
<keyword evidence="3" id="KW-0175">Coiled coil</keyword>
<keyword evidence="2" id="KW-0539">Nucleus</keyword>
<evidence type="ECO:0000313" key="7">
    <source>
        <dbReference type="Proteomes" id="UP000799441"/>
    </source>
</evidence>
<evidence type="ECO:0000259" key="5">
    <source>
        <dbReference type="PROSITE" id="PS50048"/>
    </source>
</evidence>
<sequence length="755" mass="83539">MYATSEQALSTPGISPTHQSAAALSAQKRAYRQRRKDPSCDACRERKVKCDATDTSSCSECSSRGVRCQFTKETNRRMSSIKQVQDLEKQLHQARHENRQLRGMLQEGGSQDIEMAQAPVPTLNLPEVSAKERRQGAPAMGNFEGVRQNLRDYGRGLFKPPPAYRAYQPAPLFPHATSLPPKNVADRLVSHYRGSVHVYAPMLHWPTFMQDYEELYRKGSYQHCTQIWVALFQAMLACGTLMDQQPLGSVQDGEGAAYLDMCMRNVNTWDDDFTLDHSRTSLLLSIYFMETNLQSAGWVWLGAAVRTAQDMGLHHESGVFSPLEQEMRRRVWWSVYNWDRIVSMEVGRPLLIDDDDCDVSEPLPVDDEHIRPDGIETNPQTPSTPSALFAVIPVVRIAAQISKSLKSRTIAPATLATYDEHFRTIMATFPEPFTASSQAQLDPRLLTAATALQSMRFFLYRHNLSPACKAVERSDALDRCVEVAKVTANYVNRSMQSSGSPPQGSGVPFFSSQHLSSWAARLRTMAPAFFCTHLWRCALVLCFRGEFGHALTLSHASAAIGALRKNNVACGRNLAFFLDRLIERFRAGVSPADLEVDEEIMAYVSGDVQGSSTRGWAWVGSGTGSNRSTPPESFSTKASSDVPGMLSEREMHEWGGWEHIQRVLTQLLQEQQSSQAYPSSRTPSVAPQASPYQPAPPFPHSPGAQSDPASTNHLAPHHPFGMHHTPQPVSPGGSNNGASSSGASASNRISIKDIM</sequence>
<dbReference type="PANTHER" id="PTHR46910:SF1">
    <property type="entry name" value="MISCELLANEOUS ZN(II)2CYS6 TRANSCRIPTION FACTOR (EUROFUNG)-RELATED"/>
    <property type="match status" value="1"/>
</dbReference>
<dbReference type="Pfam" id="PF04082">
    <property type="entry name" value="Fungal_trans"/>
    <property type="match status" value="1"/>
</dbReference>
<dbReference type="GO" id="GO:0000981">
    <property type="term" value="F:DNA-binding transcription factor activity, RNA polymerase II-specific"/>
    <property type="evidence" value="ECO:0007669"/>
    <property type="project" value="InterPro"/>
</dbReference>
<comment type="caution">
    <text evidence="6">The sequence shown here is derived from an EMBL/GenBank/DDBJ whole genome shotgun (WGS) entry which is preliminary data.</text>
</comment>
<evidence type="ECO:0000256" key="3">
    <source>
        <dbReference type="SAM" id="Coils"/>
    </source>
</evidence>
<dbReference type="CDD" id="cd12148">
    <property type="entry name" value="fungal_TF_MHR"/>
    <property type="match status" value="1"/>
</dbReference>
<dbReference type="SMART" id="SM00066">
    <property type="entry name" value="GAL4"/>
    <property type="match status" value="1"/>
</dbReference>
<gene>
    <name evidence="6" type="ORF">K431DRAFT_228144</name>
</gene>
<dbReference type="PROSITE" id="PS00463">
    <property type="entry name" value="ZN2_CY6_FUNGAL_1"/>
    <property type="match status" value="1"/>
</dbReference>
<dbReference type="AlphaFoldDB" id="A0A9P4Q356"/>
<organism evidence="6 7">
    <name type="scientific">Polychaeton citri CBS 116435</name>
    <dbReference type="NCBI Taxonomy" id="1314669"/>
    <lineage>
        <taxon>Eukaryota</taxon>
        <taxon>Fungi</taxon>
        <taxon>Dikarya</taxon>
        <taxon>Ascomycota</taxon>
        <taxon>Pezizomycotina</taxon>
        <taxon>Dothideomycetes</taxon>
        <taxon>Dothideomycetidae</taxon>
        <taxon>Capnodiales</taxon>
        <taxon>Capnodiaceae</taxon>
        <taxon>Polychaeton</taxon>
    </lineage>
</organism>
<dbReference type="Gene3D" id="4.10.240.10">
    <property type="entry name" value="Zn(2)-C6 fungal-type DNA-binding domain"/>
    <property type="match status" value="1"/>
</dbReference>
<dbReference type="InterPro" id="IPR007219">
    <property type="entry name" value="XnlR_reg_dom"/>
</dbReference>
<evidence type="ECO:0000256" key="2">
    <source>
        <dbReference type="ARBA" id="ARBA00023242"/>
    </source>
</evidence>
<dbReference type="InterPro" id="IPR036864">
    <property type="entry name" value="Zn2-C6_fun-type_DNA-bd_sf"/>
</dbReference>
<feature type="compositionally biased region" description="Low complexity" evidence="4">
    <location>
        <begin position="683"/>
        <end position="692"/>
    </location>
</feature>
<dbReference type="Pfam" id="PF00172">
    <property type="entry name" value="Zn_clus"/>
    <property type="match status" value="1"/>
</dbReference>
<feature type="domain" description="Zn(2)-C6 fungal-type" evidence="5">
    <location>
        <begin position="39"/>
        <end position="70"/>
    </location>
</feature>
<keyword evidence="7" id="KW-1185">Reference proteome</keyword>
<reference evidence="6" key="1">
    <citation type="journal article" date="2020" name="Stud. Mycol.">
        <title>101 Dothideomycetes genomes: a test case for predicting lifestyles and emergence of pathogens.</title>
        <authorList>
            <person name="Haridas S."/>
            <person name="Albert R."/>
            <person name="Binder M."/>
            <person name="Bloem J."/>
            <person name="Labutti K."/>
            <person name="Salamov A."/>
            <person name="Andreopoulos B."/>
            <person name="Baker S."/>
            <person name="Barry K."/>
            <person name="Bills G."/>
            <person name="Bluhm B."/>
            <person name="Cannon C."/>
            <person name="Castanera R."/>
            <person name="Culley D."/>
            <person name="Daum C."/>
            <person name="Ezra D."/>
            <person name="Gonzalez J."/>
            <person name="Henrissat B."/>
            <person name="Kuo A."/>
            <person name="Liang C."/>
            <person name="Lipzen A."/>
            <person name="Lutzoni F."/>
            <person name="Magnuson J."/>
            <person name="Mondo S."/>
            <person name="Nolan M."/>
            <person name="Ohm R."/>
            <person name="Pangilinan J."/>
            <person name="Park H.-J."/>
            <person name="Ramirez L."/>
            <person name="Alfaro M."/>
            <person name="Sun H."/>
            <person name="Tritt A."/>
            <person name="Yoshinaga Y."/>
            <person name="Zwiers L.-H."/>
            <person name="Turgeon B."/>
            <person name="Goodwin S."/>
            <person name="Spatafora J."/>
            <person name="Crous P."/>
            <person name="Grigoriev I."/>
        </authorList>
    </citation>
    <scope>NUCLEOTIDE SEQUENCE</scope>
    <source>
        <strain evidence="6">CBS 116435</strain>
    </source>
</reference>
<feature type="compositionally biased region" description="Polar residues" evidence="4">
    <location>
        <begin position="703"/>
        <end position="713"/>
    </location>
</feature>
<keyword evidence="1" id="KW-0479">Metal-binding</keyword>
<dbReference type="GO" id="GO:0008270">
    <property type="term" value="F:zinc ion binding"/>
    <property type="evidence" value="ECO:0007669"/>
    <property type="project" value="InterPro"/>
</dbReference>
<accession>A0A9P4Q356</accession>
<feature type="compositionally biased region" description="Polar residues" evidence="4">
    <location>
        <begin position="624"/>
        <end position="639"/>
    </location>
</feature>
<proteinExistence type="predicted"/>
<feature type="region of interest" description="Disordered" evidence="4">
    <location>
        <begin position="615"/>
        <end position="644"/>
    </location>
</feature>
<feature type="coiled-coil region" evidence="3">
    <location>
        <begin position="77"/>
        <end position="104"/>
    </location>
</feature>
<dbReference type="EMBL" id="MU003808">
    <property type="protein sequence ID" value="KAF2719718.1"/>
    <property type="molecule type" value="Genomic_DNA"/>
</dbReference>